<evidence type="ECO:0008006" key="7">
    <source>
        <dbReference type="Google" id="ProtNLM"/>
    </source>
</evidence>
<gene>
    <name evidence="5" type="ORF">OM075_08870</name>
</gene>
<evidence type="ECO:0000259" key="3">
    <source>
        <dbReference type="Pfam" id="PF00278"/>
    </source>
</evidence>
<dbReference type="Pfam" id="PF02784">
    <property type="entry name" value="Orn_Arg_deC_N"/>
    <property type="match status" value="1"/>
</dbReference>
<comment type="caution">
    <text evidence="5">The sequence shown here is derived from an EMBL/GenBank/DDBJ whole genome shotgun (WGS) entry which is preliminary data.</text>
</comment>
<proteinExistence type="predicted"/>
<dbReference type="Gene3D" id="3.20.20.10">
    <property type="entry name" value="Alanine racemase"/>
    <property type="match status" value="1"/>
</dbReference>
<dbReference type="CDD" id="cd06841">
    <property type="entry name" value="PLPDE_III_MccE_like"/>
    <property type="match status" value="1"/>
</dbReference>
<comment type="cofactor">
    <cofactor evidence="1">
        <name>pyridoxal 5'-phosphate</name>
        <dbReference type="ChEBI" id="CHEBI:597326"/>
    </cofactor>
</comment>
<evidence type="ECO:0000313" key="6">
    <source>
        <dbReference type="Proteomes" id="UP001209229"/>
    </source>
</evidence>
<dbReference type="InterPro" id="IPR009006">
    <property type="entry name" value="Ala_racemase/Decarboxylase_C"/>
</dbReference>
<dbReference type="InterPro" id="IPR022643">
    <property type="entry name" value="De-COase2_C"/>
</dbReference>
<accession>A0AAE3M3M1</accession>
<evidence type="ECO:0000259" key="4">
    <source>
        <dbReference type="Pfam" id="PF02784"/>
    </source>
</evidence>
<dbReference type="GO" id="GO:0009089">
    <property type="term" value="P:lysine biosynthetic process via diaminopimelate"/>
    <property type="evidence" value="ECO:0007669"/>
    <property type="project" value="TreeGrafter"/>
</dbReference>
<evidence type="ECO:0000256" key="2">
    <source>
        <dbReference type="ARBA" id="ARBA00022898"/>
    </source>
</evidence>
<keyword evidence="6" id="KW-1185">Reference proteome</keyword>
<keyword evidence="2" id="KW-0663">Pyridoxal phosphate</keyword>
<dbReference type="InterPro" id="IPR029066">
    <property type="entry name" value="PLP-binding_barrel"/>
</dbReference>
<dbReference type="SUPFAM" id="SSF50621">
    <property type="entry name" value="Alanine racemase C-terminal domain-like"/>
    <property type="match status" value="1"/>
</dbReference>
<evidence type="ECO:0000256" key="1">
    <source>
        <dbReference type="ARBA" id="ARBA00001933"/>
    </source>
</evidence>
<dbReference type="Gene3D" id="2.40.37.10">
    <property type="entry name" value="Lyase, Ornithine Decarboxylase, Chain A, domain 1"/>
    <property type="match status" value="1"/>
</dbReference>
<dbReference type="GO" id="GO:0008836">
    <property type="term" value="F:diaminopimelate decarboxylase activity"/>
    <property type="evidence" value="ECO:0007669"/>
    <property type="project" value="TreeGrafter"/>
</dbReference>
<dbReference type="EMBL" id="JAPDPJ010000015">
    <property type="protein sequence ID" value="MCW3786577.1"/>
    <property type="molecule type" value="Genomic_DNA"/>
</dbReference>
<feature type="domain" description="Orn/DAP/Arg decarboxylase 2 N-terminal" evidence="4">
    <location>
        <begin position="63"/>
        <end position="309"/>
    </location>
</feature>
<reference evidence="5" key="1">
    <citation type="submission" date="2022-10" db="EMBL/GenBank/DDBJ databases">
        <authorList>
            <person name="Yu W.X."/>
        </authorList>
    </citation>
    <scope>NUCLEOTIDE SEQUENCE</scope>
    <source>
        <strain evidence="5">AAT</strain>
    </source>
</reference>
<dbReference type="AlphaFoldDB" id="A0AAE3M3M1"/>
<dbReference type="PANTHER" id="PTHR43727">
    <property type="entry name" value="DIAMINOPIMELATE DECARBOXYLASE"/>
    <property type="match status" value="1"/>
</dbReference>
<dbReference type="Pfam" id="PF00278">
    <property type="entry name" value="Orn_DAP_Arg_deC"/>
    <property type="match status" value="1"/>
</dbReference>
<dbReference type="PANTHER" id="PTHR43727:SF2">
    <property type="entry name" value="GROUP IV DECARBOXYLASE"/>
    <property type="match status" value="1"/>
</dbReference>
<dbReference type="SUPFAM" id="SSF51419">
    <property type="entry name" value="PLP-binding barrel"/>
    <property type="match status" value="1"/>
</dbReference>
<evidence type="ECO:0000313" key="5">
    <source>
        <dbReference type="EMBL" id="MCW3786577.1"/>
    </source>
</evidence>
<dbReference type="RefSeq" id="WP_301190142.1">
    <property type="nucleotide sequence ID" value="NZ_JAPDPJ010000015.1"/>
</dbReference>
<name>A0AAE3M3M1_9BACT</name>
<feature type="domain" description="Orn/DAP/Arg decarboxylase 2 C-terminal" evidence="3">
    <location>
        <begin position="310"/>
        <end position="399"/>
    </location>
</feature>
<dbReference type="InterPro" id="IPR022644">
    <property type="entry name" value="De-COase2_N"/>
</dbReference>
<sequence>MQKVPYEKPVINKISAGVPDKFGMKSTIQPITEIDDVAIKNLISEYGSPLYVLSEKTIRDTYKKALAAFETRYPKVQFAWSYKTNYLNAVCKIYHQEGSWAEVVSGFEYEKAIANGVPGNKIIFNGPDKSREDLIKAIKNNSLIHIDHLDEFYEIASVTKELQLTAKVAIRVNMDAGIYPQWFRFGFNYESGEAWNVLNKIMQTPGFELIGLHTHIGTYIMAPQAYGIATTKLAQLAVRVFHKYNHHIQYIDLGGGFASKNTLKGAYLPGSDTCPTFDDYAEHITDALHQSDIPYDHMPTLFLETGRALIDDAGYLLGSVLANKRLPDGRKSLIIDIGVNLLFTSFWYEHNIVPASYTQPDLENTTIYGPLCMNIDVIREAINFPVMEKGEHVVIKRIGAYNMTQWLQFINYRPRIVLIDTDGNTHIVREQETHETMNQMDRLPEHLK</sequence>
<protein>
    <recommendedName>
        <fullName evidence="7">Diaminopimelate decarboxylase</fullName>
    </recommendedName>
</protein>
<organism evidence="5 6">
    <name type="scientific">Plebeiibacterium sediminum</name>
    <dbReference type="NCBI Taxonomy" id="2992112"/>
    <lineage>
        <taxon>Bacteria</taxon>
        <taxon>Pseudomonadati</taxon>
        <taxon>Bacteroidota</taxon>
        <taxon>Bacteroidia</taxon>
        <taxon>Marinilabiliales</taxon>
        <taxon>Marinilabiliaceae</taxon>
        <taxon>Plebeiibacterium</taxon>
    </lineage>
</organism>
<dbReference type="Proteomes" id="UP001209229">
    <property type="component" value="Unassembled WGS sequence"/>
</dbReference>